<dbReference type="Proteomes" id="UP001274830">
    <property type="component" value="Unassembled WGS sequence"/>
</dbReference>
<dbReference type="EMBL" id="JAUTXT010000042">
    <property type="protein sequence ID" value="KAK3671527.1"/>
    <property type="molecule type" value="Genomic_DNA"/>
</dbReference>
<comment type="caution">
    <text evidence="1">The sequence shown here is derived from an EMBL/GenBank/DDBJ whole genome shotgun (WGS) entry which is preliminary data.</text>
</comment>
<protein>
    <submittedName>
        <fullName evidence="1">Uncharacterized protein</fullName>
    </submittedName>
</protein>
<evidence type="ECO:0000313" key="2">
    <source>
        <dbReference type="Proteomes" id="UP001274830"/>
    </source>
</evidence>
<organism evidence="1 2">
    <name type="scientific">Recurvomyces mirabilis</name>
    <dbReference type="NCBI Taxonomy" id="574656"/>
    <lineage>
        <taxon>Eukaryota</taxon>
        <taxon>Fungi</taxon>
        <taxon>Dikarya</taxon>
        <taxon>Ascomycota</taxon>
        <taxon>Pezizomycotina</taxon>
        <taxon>Dothideomycetes</taxon>
        <taxon>Dothideomycetidae</taxon>
        <taxon>Mycosphaerellales</taxon>
        <taxon>Teratosphaeriaceae</taxon>
        <taxon>Recurvomyces</taxon>
    </lineage>
</organism>
<reference evidence="1" key="1">
    <citation type="submission" date="2023-07" db="EMBL/GenBank/DDBJ databases">
        <title>Black Yeasts Isolated from many extreme environments.</title>
        <authorList>
            <person name="Coleine C."/>
            <person name="Stajich J.E."/>
            <person name="Selbmann L."/>
        </authorList>
    </citation>
    <scope>NUCLEOTIDE SEQUENCE</scope>
    <source>
        <strain evidence="1">CCFEE 5485</strain>
    </source>
</reference>
<sequence length="198" mass="22465">MAYSEDLSYYEDYYEDDSGTDPNNSHNDIADWMDNQDLTRDLRAQLLTQHAQDQAQLSPPWLVVRALHQLLLSLLWILFYPVRWTLHLIDARLSSSNGKAYILSIHENGNLPHRAPYHRIVGVFTNLNAAKTAVAEMLALPQYNGRLFLGLHTPEWAESEMGSMVLCVEGQEGGGRHGHGGGDGGFRFIVERMCVKWR</sequence>
<gene>
    <name evidence="1" type="ORF">LTR78_008627</name>
</gene>
<evidence type="ECO:0000313" key="1">
    <source>
        <dbReference type="EMBL" id="KAK3671527.1"/>
    </source>
</evidence>
<proteinExistence type="predicted"/>
<keyword evidence="2" id="KW-1185">Reference proteome</keyword>
<dbReference type="AlphaFoldDB" id="A0AAE0TUJ4"/>
<accession>A0AAE0TUJ4</accession>
<name>A0AAE0TUJ4_9PEZI</name>